<sequence>GEDRAALKDKLPALGIVDAHAEDIAGQHVGGELNSIEASLDALGDGAGQYRLAHAGDILQQHMPPRQQCDDDLPHRLRLPEKDRFDLFNQLAEFFHLYTIFYSHLRI</sequence>
<name>A0A0F9F6H6_9ZZZZ</name>
<evidence type="ECO:0000313" key="1">
    <source>
        <dbReference type="EMBL" id="KKL46682.1"/>
    </source>
</evidence>
<reference evidence="1" key="1">
    <citation type="journal article" date="2015" name="Nature">
        <title>Complex archaea that bridge the gap between prokaryotes and eukaryotes.</title>
        <authorList>
            <person name="Spang A."/>
            <person name="Saw J.H."/>
            <person name="Jorgensen S.L."/>
            <person name="Zaremba-Niedzwiedzka K."/>
            <person name="Martijn J."/>
            <person name="Lind A.E."/>
            <person name="van Eijk R."/>
            <person name="Schleper C."/>
            <person name="Guy L."/>
            <person name="Ettema T.J."/>
        </authorList>
    </citation>
    <scope>NUCLEOTIDE SEQUENCE</scope>
</reference>
<accession>A0A0F9F6H6</accession>
<dbReference type="EMBL" id="LAZR01033941">
    <property type="protein sequence ID" value="KKL46682.1"/>
    <property type="molecule type" value="Genomic_DNA"/>
</dbReference>
<comment type="caution">
    <text evidence="1">The sequence shown here is derived from an EMBL/GenBank/DDBJ whole genome shotgun (WGS) entry which is preliminary data.</text>
</comment>
<proteinExistence type="predicted"/>
<feature type="non-terminal residue" evidence="1">
    <location>
        <position position="1"/>
    </location>
</feature>
<gene>
    <name evidence="1" type="ORF">LCGC14_2343150</name>
</gene>
<organism evidence="1">
    <name type="scientific">marine sediment metagenome</name>
    <dbReference type="NCBI Taxonomy" id="412755"/>
    <lineage>
        <taxon>unclassified sequences</taxon>
        <taxon>metagenomes</taxon>
        <taxon>ecological metagenomes</taxon>
    </lineage>
</organism>
<protein>
    <submittedName>
        <fullName evidence="1">Uncharacterized protein</fullName>
    </submittedName>
</protein>
<dbReference type="AlphaFoldDB" id="A0A0F9F6H6"/>